<dbReference type="GO" id="GO:0051082">
    <property type="term" value="F:unfolded protein binding"/>
    <property type="evidence" value="ECO:0007669"/>
    <property type="project" value="InterPro"/>
</dbReference>
<dbReference type="GO" id="GO:0016272">
    <property type="term" value="C:prefoldin complex"/>
    <property type="evidence" value="ECO:0007669"/>
    <property type="project" value="InterPro"/>
</dbReference>
<dbReference type="Proteomes" id="UP000078560">
    <property type="component" value="Unassembled WGS sequence"/>
</dbReference>
<dbReference type="GO" id="GO:1990115">
    <property type="term" value="P:RNA polymerase III assembly"/>
    <property type="evidence" value="ECO:0007669"/>
    <property type="project" value="TreeGrafter"/>
</dbReference>
<dbReference type="InterPro" id="IPR009053">
    <property type="entry name" value="Prefoldin"/>
</dbReference>
<dbReference type="GO" id="GO:1990113">
    <property type="term" value="P:RNA polymerase I assembly"/>
    <property type="evidence" value="ECO:0007669"/>
    <property type="project" value="TreeGrafter"/>
</dbReference>
<gene>
    <name evidence="3" type="ORF">POVCU1_018310</name>
    <name evidence="2" type="ORF">POVCU2_0020350</name>
</gene>
<dbReference type="Pfam" id="PF02996">
    <property type="entry name" value="Prefoldin"/>
    <property type="match status" value="1"/>
</dbReference>
<reference evidence="2" key="1">
    <citation type="submission" date="2016-05" db="EMBL/GenBank/DDBJ databases">
        <authorList>
            <person name="Lavstsen T."/>
            <person name="Jespersen J.S."/>
        </authorList>
    </citation>
    <scope>NUCLEOTIDE SEQUENCE [LARGE SCALE GENOMIC DNA]</scope>
</reference>
<dbReference type="EMBL" id="FLQV01000338">
    <property type="protein sequence ID" value="SBS90431.1"/>
    <property type="molecule type" value="Genomic_DNA"/>
</dbReference>
<protein>
    <submittedName>
        <fullName evidence="2">Prefoldin, putative</fullName>
    </submittedName>
</protein>
<evidence type="ECO:0000313" key="5">
    <source>
        <dbReference type="Proteomes" id="UP000078560"/>
    </source>
</evidence>
<dbReference type="Proteomes" id="UP000078546">
    <property type="component" value="Unassembled WGS sequence"/>
</dbReference>
<evidence type="ECO:0000256" key="1">
    <source>
        <dbReference type="ARBA" id="ARBA00010048"/>
    </source>
</evidence>
<evidence type="ECO:0000313" key="3">
    <source>
        <dbReference type="EMBL" id="SBS90431.1"/>
    </source>
</evidence>
<name>A0A1A8VVH5_PLAOA</name>
<reference evidence="4 5" key="2">
    <citation type="submission" date="2016-05" db="EMBL/GenBank/DDBJ databases">
        <authorList>
            <person name="Naeem Raeece"/>
        </authorList>
    </citation>
    <scope>NUCLEOTIDE SEQUENCE [LARGE SCALE GENOMIC DNA]</scope>
</reference>
<dbReference type="SUPFAM" id="SSF46579">
    <property type="entry name" value="Prefoldin"/>
    <property type="match status" value="1"/>
</dbReference>
<organism evidence="2 5">
    <name type="scientific">Plasmodium ovale curtisi</name>
    <dbReference type="NCBI Taxonomy" id="864141"/>
    <lineage>
        <taxon>Eukaryota</taxon>
        <taxon>Sar</taxon>
        <taxon>Alveolata</taxon>
        <taxon>Apicomplexa</taxon>
        <taxon>Aconoidasida</taxon>
        <taxon>Haemosporida</taxon>
        <taxon>Plasmodiidae</taxon>
        <taxon>Plasmodium</taxon>
        <taxon>Plasmodium (Plasmodium)</taxon>
    </lineage>
</organism>
<dbReference type="PANTHER" id="PTHR12674">
    <property type="entry name" value="PREFOLDIN SUBUNIT 5"/>
    <property type="match status" value="1"/>
</dbReference>
<dbReference type="Gene3D" id="1.10.287.370">
    <property type="match status" value="1"/>
</dbReference>
<dbReference type="GO" id="GO:0006457">
    <property type="term" value="P:protein folding"/>
    <property type="evidence" value="ECO:0007669"/>
    <property type="project" value="InterPro"/>
</dbReference>
<evidence type="ECO:0000313" key="2">
    <source>
        <dbReference type="EMBL" id="SBS83348.1"/>
    </source>
</evidence>
<dbReference type="EMBL" id="FLQU01000269">
    <property type="protein sequence ID" value="SBS83348.1"/>
    <property type="molecule type" value="Genomic_DNA"/>
</dbReference>
<dbReference type="InterPro" id="IPR011599">
    <property type="entry name" value="PFD_alpha_archaea"/>
</dbReference>
<evidence type="ECO:0000313" key="4">
    <source>
        <dbReference type="Proteomes" id="UP000078546"/>
    </source>
</evidence>
<dbReference type="AlphaFoldDB" id="A0A1A8VVH5"/>
<sequence>MSLYEALGNAAINEENKEGLKKLVLKSESFIDDVLHQQLRERQKKRDEIVQDIFDMLAEKIEKCILRMLWKKLHNGSCTILENLKLFLNMKDQKEIETLTSLGCDSYAYADILDKNKIFIQIGYEFYLEMTLEDAIVFLKKKINLYEDKLSYWNKQIARIKAHIQIVTNTTKIINEGPLKLSMKSLPKRYFPK</sequence>
<dbReference type="PANTHER" id="PTHR12674:SF2">
    <property type="entry name" value="PREFOLDIN SUBUNIT 5"/>
    <property type="match status" value="1"/>
</dbReference>
<dbReference type="CDD" id="cd23158">
    <property type="entry name" value="Prefoldin_UXT"/>
    <property type="match status" value="1"/>
</dbReference>
<dbReference type="GO" id="GO:0005737">
    <property type="term" value="C:cytoplasm"/>
    <property type="evidence" value="ECO:0007669"/>
    <property type="project" value="TreeGrafter"/>
</dbReference>
<dbReference type="GO" id="GO:1990114">
    <property type="term" value="P:RNA polymerase II core complex assembly"/>
    <property type="evidence" value="ECO:0007669"/>
    <property type="project" value="TreeGrafter"/>
</dbReference>
<proteinExistence type="inferred from homology"/>
<accession>A0A1A8VVH5</accession>
<dbReference type="InterPro" id="IPR004127">
    <property type="entry name" value="Prefoldin_subunit_alpha"/>
</dbReference>
<comment type="similarity">
    <text evidence="1">Belongs to the prefoldin subunit alpha family.</text>
</comment>